<evidence type="ECO:0000313" key="1">
    <source>
        <dbReference type="EMBL" id="OQR90823.1"/>
    </source>
</evidence>
<sequence length="522" mass="59008">MTQDLNTARANVYEELEKSLANIEHLDVAKIESVAGNFAIALHEGVFIATPMPYPELGDNDVVRLVCSPLPLEAAALARRIGEKIAAIFQSDDKVLTYVNTQASMHITLFHTSHPDASQPFSEEIRANEITHLHQLASTTKKFELNIHSVVIASSGTVLMLFDDPSNSIQTLRYQAKAAFGEHLRHPSHIVHSTLSRILSTQIPTDRLLQAQAHCHQLTQELRGQVLDTNIKYNSYILFLLEQTDGSSCLSFLNLPPSTHMSVQIADLPVIDLAKYMANREQGGDQCRVVAECLYKYGVLVVRDPRATEDDNNTFVDMMERYFEQTDFKQDARPEYSYQVGVTPEHLERARNHCNRAETLDEAHRPVTLCPPELDKKSRFFWRTGPRPPKTQFTELNAEPVIPKAFPEWENTMDMWGNKMLAAVHELVEMAAIGLRLEKDAFQKRMTYGPHLLAPTGSNFNKYGNLNDVLAGYHYDLNLLTIHGKSRFRGLYIWLRNGEKALVRVPDGCLLVQAGKQIEYLT</sequence>
<feature type="non-terminal residue" evidence="1">
    <location>
        <position position="522"/>
    </location>
</feature>
<accession>A0A1V9YYT8</accession>
<dbReference type="OrthoDB" id="10248513at2759"/>
<keyword evidence="2" id="KW-1185">Reference proteome</keyword>
<name>A0A1V9YYT8_9STRA</name>
<dbReference type="EMBL" id="JNBS01002488">
    <property type="protein sequence ID" value="OQR90823.1"/>
    <property type="molecule type" value="Genomic_DNA"/>
</dbReference>
<dbReference type="Gene3D" id="2.60.120.330">
    <property type="entry name" value="B-lactam Antibiotic, Isopenicillin N Synthase, Chain"/>
    <property type="match status" value="1"/>
</dbReference>
<dbReference type="Proteomes" id="UP000243217">
    <property type="component" value="Unassembled WGS sequence"/>
</dbReference>
<organism evidence="1 2">
    <name type="scientific">Thraustotheca clavata</name>
    <dbReference type="NCBI Taxonomy" id="74557"/>
    <lineage>
        <taxon>Eukaryota</taxon>
        <taxon>Sar</taxon>
        <taxon>Stramenopiles</taxon>
        <taxon>Oomycota</taxon>
        <taxon>Saprolegniomycetes</taxon>
        <taxon>Saprolegniales</taxon>
        <taxon>Achlyaceae</taxon>
        <taxon>Thraustotheca</taxon>
    </lineage>
</organism>
<dbReference type="SUPFAM" id="SSF51197">
    <property type="entry name" value="Clavaminate synthase-like"/>
    <property type="match status" value="1"/>
</dbReference>
<dbReference type="InterPro" id="IPR027443">
    <property type="entry name" value="IPNS-like_sf"/>
</dbReference>
<proteinExistence type="predicted"/>
<dbReference type="AlphaFoldDB" id="A0A1V9YYT8"/>
<evidence type="ECO:0000313" key="2">
    <source>
        <dbReference type="Proteomes" id="UP000243217"/>
    </source>
</evidence>
<protein>
    <recommendedName>
        <fullName evidence="3">Isopenicillin N synthase-like Fe(2+) 2OG dioxygenase domain-containing protein</fullName>
    </recommendedName>
</protein>
<comment type="caution">
    <text evidence="1">The sequence shown here is derived from an EMBL/GenBank/DDBJ whole genome shotgun (WGS) entry which is preliminary data.</text>
</comment>
<reference evidence="1 2" key="1">
    <citation type="journal article" date="2014" name="Genome Biol. Evol.">
        <title>The secreted proteins of Achlya hypogyna and Thraustotheca clavata identify the ancestral oomycete secretome and reveal gene acquisitions by horizontal gene transfer.</title>
        <authorList>
            <person name="Misner I."/>
            <person name="Blouin N."/>
            <person name="Leonard G."/>
            <person name="Richards T.A."/>
            <person name="Lane C.E."/>
        </authorList>
    </citation>
    <scope>NUCLEOTIDE SEQUENCE [LARGE SCALE GENOMIC DNA]</scope>
    <source>
        <strain evidence="1 2">ATCC 34112</strain>
    </source>
</reference>
<dbReference type="STRING" id="74557.A0A1V9YYT8"/>
<evidence type="ECO:0008006" key="3">
    <source>
        <dbReference type="Google" id="ProtNLM"/>
    </source>
</evidence>
<gene>
    <name evidence="1" type="ORF">THRCLA_09197</name>
</gene>